<proteinExistence type="inferred from homology"/>
<organism evidence="8 9">
    <name type="scientific">Kribbella italica</name>
    <dbReference type="NCBI Taxonomy" id="1540520"/>
    <lineage>
        <taxon>Bacteria</taxon>
        <taxon>Bacillati</taxon>
        <taxon>Actinomycetota</taxon>
        <taxon>Actinomycetes</taxon>
        <taxon>Propionibacteriales</taxon>
        <taxon>Kribbellaceae</taxon>
        <taxon>Kribbella</taxon>
    </lineage>
</organism>
<gene>
    <name evidence="8" type="ORF">HDA39_008331</name>
</gene>
<dbReference type="GO" id="GO:0046872">
    <property type="term" value="F:metal ion binding"/>
    <property type="evidence" value="ECO:0007669"/>
    <property type="project" value="UniProtKB-KW"/>
</dbReference>
<keyword evidence="4 5" id="KW-0408">Iron</keyword>
<dbReference type="EC" id="1.13.11.-" evidence="6"/>
<comment type="similarity">
    <text evidence="1 6">Belongs to the carotenoid oxygenase family.</text>
</comment>
<comment type="cofactor">
    <cofactor evidence="5 6">
        <name>Fe(2+)</name>
        <dbReference type="ChEBI" id="CHEBI:29033"/>
    </cofactor>
    <text evidence="5 6">Binds 1 Fe(2+) ion per subunit.</text>
</comment>
<dbReference type="EMBL" id="JACHMY010000001">
    <property type="protein sequence ID" value="MBB5841597.1"/>
    <property type="molecule type" value="Genomic_DNA"/>
</dbReference>
<evidence type="ECO:0000256" key="6">
    <source>
        <dbReference type="RuleBase" id="RU364048"/>
    </source>
</evidence>
<evidence type="ECO:0000256" key="7">
    <source>
        <dbReference type="SAM" id="MobiDB-lite"/>
    </source>
</evidence>
<keyword evidence="3 6" id="KW-0560">Oxidoreductase</keyword>
<name>A0A7W9JGA8_9ACTN</name>
<keyword evidence="6" id="KW-0223">Dioxygenase</keyword>
<evidence type="ECO:0000256" key="4">
    <source>
        <dbReference type="ARBA" id="ARBA00023004"/>
    </source>
</evidence>
<feature type="binding site" evidence="5">
    <location>
        <position position="154"/>
    </location>
    <ligand>
        <name>Fe cation</name>
        <dbReference type="ChEBI" id="CHEBI:24875"/>
        <note>catalytic</note>
    </ligand>
</feature>
<keyword evidence="9" id="KW-1185">Reference proteome</keyword>
<reference evidence="8 9" key="1">
    <citation type="submission" date="2020-08" db="EMBL/GenBank/DDBJ databases">
        <title>Sequencing the genomes of 1000 actinobacteria strains.</title>
        <authorList>
            <person name="Klenk H.-P."/>
        </authorList>
    </citation>
    <scope>NUCLEOTIDE SEQUENCE [LARGE SCALE GENOMIC DNA]</scope>
    <source>
        <strain evidence="8 9">DSM 28967</strain>
    </source>
</reference>
<protein>
    <recommendedName>
        <fullName evidence="6">Dioxygenase</fullName>
        <ecNumber evidence="6">1.13.11.-</ecNumber>
    </recommendedName>
</protein>
<evidence type="ECO:0000256" key="2">
    <source>
        <dbReference type="ARBA" id="ARBA00022723"/>
    </source>
</evidence>
<feature type="region of interest" description="Disordered" evidence="7">
    <location>
        <begin position="179"/>
        <end position="216"/>
    </location>
</feature>
<evidence type="ECO:0000256" key="3">
    <source>
        <dbReference type="ARBA" id="ARBA00023002"/>
    </source>
</evidence>
<sequence>MTNLETKPVPQHVTGHLAPVHDEIDAVDLPVEGALPPELVGRLLRNGPNPLPGEPSKHWLSGHGMVHGIRLEGGRAKWYRNRWVRTEALAGKPYQAPDGKIDLAAVEASTSVIAHAGKILTLIEAGLPYEITPELDTVGTGDFGGRLATAMTSHPKADPATGELHFFGYSVTPPFVTDHKTSDEASRQVSPLRQGTVEPGRGEFNETGANQDRLPEQGREVAPIGGEQIRQQTAGAPILDPFVGAVMGEPDVEVAKLIENRGTVDQRAPMNRIHVTSGDLQRGRACFRIDALAFLGYAGLAHQSAQVDLDRTEHGELKVQQSDDLAVPQGVHQSEVAVVDRLLDQGRSPEVAFDDFVEPRLLGAGQP</sequence>
<dbReference type="GO" id="GO:0016121">
    <property type="term" value="P:carotene catabolic process"/>
    <property type="evidence" value="ECO:0007669"/>
    <property type="project" value="TreeGrafter"/>
</dbReference>
<evidence type="ECO:0000313" key="9">
    <source>
        <dbReference type="Proteomes" id="UP000549971"/>
    </source>
</evidence>
<dbReference type="PANTHER" id="PTHR10543">
    <property type="entry name" value="BETA-CAROTENE DIOXYGENASE"/>
    <property type="match status" value="1"/>
</dbReference>
<dbReference type="PANTHER" id="PTHR10543:SF89">
    <property type="entry name" value="CAROTENOID 9,10(9',10')-CLEAVAGE DIOXYGENASE 1"/>
    <property type="match status" value="1"/>
</dbReference>
<dbReference type="Pfam" id="PF03055">
    <property type="entry name" value="RPE65"/>
    <property type="match status" value="1"/>
</dbReference>
<evidence type="ECO:0000313" key="8">
    <source>
        <dbReference type="EMBL" id="MBB5841597.1"/>
    </source>
</evidence>
<comment type="caution">
    <text evidence="8">The sequence shown here is derived from an EMBL/GenBank/DDBJ whole genome shotgun (WGS) entry which is preliminary data.</text>
</comment>
<keyword evidence="2 5" id="KW-0479">Metal-binding</keyword>
<dbReference type="InterPro" id="IPR004294">
    <property type="entry name" value="Carotenoid_Oase"/>
</dbReference>
<evidence type="ECO:0000256" key="5">
    <source>
        <dbReference type="PIRSR" id="PIRSR604294-1"/>
    </source>
</evidence>
<evidence type="ECO:0000256" key="1">
    <source>
        <dbReference type="ARBA" id="ARBA00006787"/>
    </source>
</evidence>
<dbReference type="Proteomes" id="UP000549971">
    <property type="component" value="Unassembled WGS sequence"/>
</dbReference>
<dbReference type="GO" id="GO:0010436">
    <property type="term" value="F:carotenoid dioxygenase activity"/>
    <property type="evidence" value="ECO:0007669"/>
    <property type="project" value="TreeGrafter"/>
</dbReference>
<dbReference type="AlphaFoldDB" id="A0A7W9JGA8"/>
<accession>A0A7W9JGA8</accession>